<protein>
    <submittedName>
        <fullName evidence="2">Uncharacterized protein</fullName>
    </submittedName>
</protein>
<name>A0A4Z2HAX1_9TELE</name>
<feature type="compositionally biased region" description="Basic and acidic residues" evidence="1">
    <location>
        <begin position="1"/>
        <end position="21"/>
    </location>
</feature>
<organism evidence="2 3">
    <name type="scientific">Liparis tanakae</name>
    <name type="common">Tanaka's snailfish</name>
    <dbReference type="NCBI Taxonomy" id="230148"/>
    <lineage>
        <taxon>Eukaryota</taxon>
        <taxon>Metazoa</taxon>
        <taxon>Chordata</taxon>
        <taxon>Craniata</taxon>
        <taxon>Vertebrata</taxon>
        <taxon>Euteleostomi</taxon>
        <taxon>Actinopterygii</taxon>
        <taxon>Neopterygii</taxon>
        <taxon>Teleostei</taxon>
        <taxon>Neoteleostei</taxon>
        <taxon>Acanthomorphata</taxon>
        <taxon>Eupercaria</taxon>
        <taxon>Perciformes</taxon>
        <taxon>Cottioidei</taxon>
        <taxon>Cottales</taxon>
        <taxon>Liparidae</taxon>
        <taxon>Liparis</taxon>
    </lineage>
</organism>
<accession>A0A4Z2HAX1</accession>
<keyword evidence="3" id="KW-1185">Reference proteome</keyword>
<feature type="region of interest" description="Disordered" evidence="1">
    <location>
        <begin position="1"/>
        <end position="41"/>
    </location>
</feature>
<evidence type="ECO:0000313" key="3">
    <source>
        <dbReference type="Proteomes" id="UP000314294"/>
    </source>
</evidence>
<reference evidence="2 3" key="1">
    <citation type="submission" date="2019-03" db="EMBL/GenBank/DDBJ databases">
        <title>First draft genome of Liparis tanakae, snailfish: a comprehensive survey of snailfish specific genes.</title>
        <authorList>
            <person name="Kim W."/>
            <person name="Song I."/>
            <person name="Jeong J.-H."/>
            <person name="Kim D."/>
            <person name="Kim S."/>
            <person name="Ryu S."/>
            <person name="Song J.Y."/>
            <person name="Lee S.K."/>
        </authorList>
    </citation>
    <scope>NUCLEOTIDE SEQUENCE [LARGE SCALE GENOMIC DNA]</scope>
    <source>
        <tissue evidence="2">Muscle</tissue>
    </source>
</reference>
<evidence type="ECO:0000256" key="1">
    <source>
        <dbReference type="SAM" id="MobiDB-lite"/>
    </source>
</evidence>
<proteinExistence type="predicted"/>
<gene>
    <name evidence="2" type="ORF">EYF80_027859</name>
</gene>
<dbReference type="Proteomes" id="UP000314294">
    <property type="component" value="Unassembled WGS sequence"/>
</dbReference>
<dbReference type="AlphaFoldDB" id="A0A4Z2HAX1"/>
<evidence type="ECO:0000313" key="2">
    <source>
        <dbReference type="EMBL" id="TNN61932.1"/>
    </source>
</evidence>
<dbReference type="EMBL" id="SRLO01000305">
    <property type="protein sequence ID" value="TNN61932.1"/>
    <property type="molecule type" value="Genomic_DNA"/>
</dbReference>
<comment type="caution">
    <text evidence="2">The sequence shown here is derived from an EMBL/GenBank/DDBJ whole genome shotgun (WGS) entry which is preliminary data.</text>
</comment>
<sequence>MEKDDGAVDEMKSEATQEKDGGGGGESGMSRDPYFNSLQGESGRQKNLSACTYLLCIPPSIRLVSRS</sequence>